<dbReference type="AlphaFoldDB" id="A0A928UW04"/>
<evidence type="ECO:0000313" key="2">
    <source>
        <dbReference type="EMBL" id="MBE8712325.1"/>
    </source>
</evidence>
<accession>A0A928UW04</accession>
<dbReference type="RefSeq" id="WP_196934664.1">
    <property type="nucleotide sequence ID" value="NZ_MU158698.1"/>
</dbReference>
<protein>
    <recommendedName>
        <fullName evidence="4">CarboxypepD_reg-like domain-containing protein</fullName>
    </recommendedName>
</protein>
<organism evidence="2 3">
    <name type="scientific">Sphingobacterium hungaricum</name>
    <dbReference type="NCBI Taxonomy" id="2082723"/>
    <lineage>
        <taxon>Bacteria</taxon>
        <taxon>Pseudomonadati</taxon>
        <taxon>Bacteroidota</taxon>
        <taxon>Sphingobacteriia</taxon>
        <taxon>Sphingobacteriales</taxon>
        <taxon>Sphingobacteriaceae</taxon>
        <taxon>Sphingobacterium</taxon>
    </lineage>
</organism>
<name>A0A928UW04_9SPHI</name>
<dbReference type="Proteomes" id="UP000616201">
    <property type="component" value="Unassembled WGS sequence"/>
</dbReference>
<evidence type="ECO:0000313" key="3">
    <source>
        <dbReference type="Proteomes" id="UP000616201"/>
    </source>
</evidence>
<dbReference type="EMBL" id="PRDK01000001">
    <property type="protein sequence ID" value="MBE8712325.1"/>
    <property type="molecule type" value="Genomic_DNA"/>
</dbReference>
<comment type="caution">
    <text evidence="2">The sequence shown here is derived from an EMBL/GenBank/DDBJ whole genome shotgun (WGS) entry which is preliminary data.</text>
</comment>
<keyword evidence="3" id="KW-1185">Reference proteome</keyword>
<dbReference type="InterPro" id="IPR008969">
    <property type="entry name" value="CarboxyPept-like_regulatory"/>
</dbReference>
<evidence type="ECO:0000256" key="1">
    <source>
        <dbReference type="SAM" id="SignalP"/>
    </source>
</evidence>
<keyword evidence="1" id="KW-0732">Signal</keyword>
<feature type="signal peptide" evidence="1">
    <location>
        <begin position="1"/>
        <end position="19"/>
    </location>
</feature>
<proteinExistence type="predicted"/>
<feature type="chain" id="PRO_5036697849" description="CarboxypepD_reg-like domain-containing protein" evidence="1">
    <location>
        <begin position="20"/>
        <end position="417"/>
    </location>
</feature>
<sequence>MVKSFIVFCFLFISFHAVAQDVLEIRLRDKETQNAVDGASIRYPRLKEGTISNKDGKAELSKKTGESILITHIGYDSLSVSASEISGKSSLVFYLKPRPNQIEEVSIQSFDLQKAILYVIDNFHKLYQNSPTERIGNLKETAYVDNELKRIVLTKFGWWSRNYIFSRYAEPKFKLFEVEYNKSVPFDIFVDQTAYNKESSEFLNVESIIKTLYFDNFLNKLYQHTPSLRTKSMSSDENRITVHFESDWSTVKTMRTKSTGTVVFDKKTKAIIDLVNEIEHMDNIKQMQFQNSNVRYTNQTLKSYSRHQFSKNQDDKYAIQSFQANSDAQLIYNHKTFNLVFENSFYILKESRKGNAGKGPFVDPKIALFRNIPQTTSIVSDLSSINLTDEEIKFIESGRPNLELTDSLRTNNNVPVE</sequence>
<reference evidence="2" key="1">
    <citation type="submission" date="2018-02" db="EMBL/GenBank/DDBJ databases">
        <authorList>
            <person name="Vasarhelyi B.M."/>
            <person name="Deshmukh S."/>
            <person name="Balint B."/>
            <person name="Kukolya J."/>
        </authorList>
    </citation>
    <scope>NUCLEOTIDE SEQUENCE</scope>
    <source>
        <strain evidence="2">KB22</strain>
    </source>
</reference>
<gene>
    <name evidence="2" type="ORF">C4F49_01345</name>
</gene>
<dbReference type="SUPFAM" id="SSF49464">
    <property type="entry name" value="Carboxypeptidase regulatory domain-like"/>
    <property type="match status" value="1"/>
</dbReference>
<evidence type="ECO:0008006" key="4">
    <source>
        <dbReference type="Google" id="ProtNLM"/>
    </source>
</evidence>